<reference evidence="2" key="1">
    <citation type="submission" date="2016-07" db="EMBL/GenBank/DDBJ databases">
        <authorList>
            <person name="Bretaudeau A."/>
        </authorList>
    </citation>
    <scope>NUCLEOTIDE SEQUENCE</scope>
    <source>
        <strain evidence="2">Rice</strain>
        <tissue evidence="2">Whole body</tissue>
    </source>
</reference>
<sequence length="169" mass="18909">MTSPALGEARGSIRPLLTKNHPDPTSAFRAGSLLFAPSPRPESTRMNPVVQCRIVNRNPPSSSMDMTSQLIIKACLLYSFVVIHSFCSKFQSHINYPSDTRKMLSIINYGLINVSDVMIECNFTQYIFKPFKNFKQRGVEDGWGGLCPAVGRSWLKSKFAHPGDHSKPF</sequence>
<evidence type="ECO:0000313" key="2">
    <source>
        <dbReference type="EMBL" id="SOQ38626.1"/>
    </source>
</evidence>
<gene>
    <name evidence="2" type="ORF">SFRICE_015666</name>
</gene>
<accession>A0A2H1VCW5</accession>
<protein>
    <submittedName>
        <fullName evidence="2">SFRICE_015666</fullName>
    </submittedName>
</protein>
<organism evidence="2">
    <name type="scientific">Spodoptera frugiperda</name>
    <name type="common">Fall armyworm</name>
    <dbReference type="NCBI Taxonomy" id="7108"/>
    <lineage>
        <taxon>Eukaryota</taxon>
        <taxon>Metazoa</taxon>
        <taxon>Ecdysozoa</taxon>
        <taxon>Arthropoda</taxon>
        <taxon>Hexapoda</taxon>
        <taxon>Insecta</taxon>
        <taxon>Pterygota</taxon>
        <taxon>Neoptera</taxon>
        <taxon>Endopterygota</taxon>
        <taxon>Lepidoptera</taxon>
        <taxon>Glossata</taxon>
        <taxon>Ditrysia</taxon>
        <taxon>Noctuoidea</taxon>
        <taxon>Noctuidae</taxon>
        <taxon>Amphipyrinae</taxon>
        <taxon>Spodoptera</taxon>
    </lineage>
</organism>
<dbReference type="EMBL" id="ODYU01001850">
    <property type="protein sequence ID" value="SOQ38626.1"/>
    <property type="molecule type" value="Genomic_DNA"/>
</dbReference>
<dbReference type="AlphaFoldDB" id="A0A2H1VCW5"/>
<feature type="region of interest" description="Disordered" evidence="1">
    <location>
        <begin position="1"/>
        <end position="22"/>
    </location>
</feature>
<name>A0A2H1VCW5_SPOFR</name>
<evidence type="ECO:0000256" key="1">
    <source>
        <dbReference type="SAM" id="MobiDB-lite"/>
    </source>
</evidence>
<proteinExistence type="predicted"/>